<evidence type="ECO:0000256" key="7">
    <source>
        <dbReference type="ARBA" id="ARBA00023136"/>
    </source>
</evidence>
<accession>K1T177</accession>
<keyword evidence="3" id="KW-0813">Transport</keyword>
<evidence type="ECO:0000256" key="8">
    <source>
        <dbReference type="SAM" id="Phobius"/>
    </source>
</evidence>
<sequence>MMQSLFSKDMMKKVFCQGYLWLLLLLLYSPIFIIIIFSFTEAKVMGNWTGFSLQLYKNLFAEGTHHSLTAALVNTVTIALITATVSTLFGTLTAIGIYNLRNRYARNAIQFVNNIPILNGDIIIGISLFLLFITLGIPQGYTTVVLSHITFCLPYVILSVMPRLKQMNPNLYEAALDLGASPMQALRKVIIPEILPGMISGFMLAITMSIDDFAVTIFTIGNEGLETLSTFIYADARKGGLTPELRPLSTIIFVLVLVMLIIINKRSEKNKKK</sequence>
<feature type="domain" description="ABC transmembrane type-1" evidence="9">
    <location>
        <begin position="72"/>
        <end position="263"/>
    </location>
</feature>
<comment type="subcellular location">
    <subcellularLocation>
        <location evidence="1">Cell membrane</location>
        <topology evidence="1">Multi-pass membrane protein</topology>
    </subcellularLocation>
</comment>
<evidence type="ECO:0000256" key="5">
    <source>
        <dbReference type="ARBA" id="ARBA00022692"/>
    </source>
</evidence>
<comment type="caution">
    <text evidence="10">The sequence shown here is derived from an EMBL/GenBank/DDBJ whole genome shotgun (WGS) entry which is preliminary data.</text>
</comment>
<evidence type="ECO:0000256" key="4">
    <source>
        <dbReference type="ARBA" id="ARBA00022475"/>
    </source>
</evidence>
<dbReference type="PROSITE" id="PS50928">
    <property type="entry name" value="ABC_TM1"/>
    <property type="match status" value="1"/>
</dbReference>
<dbReference type="InterPro" id="IPR000515">
    <property type="entry name" value="MetI-like"/>
</dbReference>
<dbReference type="SUPFAM" id="SSF161098">
    <property type="entry name" value="MetI-like"/>
    <property type="match status" value="1"/>
</dbReference>
<feature type="transmembrane region" description="Helical" evidence="8">
    <location>
        <begin position="189"/>
        <end position="210"/>
    </location>
</feature>
<dbReference type="GO" id="GO:0055085">
    <property type="term" value="P:transmembrane transport"/>
    <property type="evidence" value="ECO:0007669"/>
    <property type="project" value="InterPro"/>
</dbReference>
<organism evidence="10">
    <name type="scientific">human gut metagenome</name>
    <dbReference type="NCBI Taxonomy" id="408170"/>
    <lineage>
        <taxon>unclassified sequences</taxon>
        <taxon>metagenomes</taxon>
        <taxon>organismal metagenomes</taxon>
    </lineage>
</organism>
<dbReference type="Pfam" id="PF00528">
    <property type="entry name" value="BPD_transp_1"/>
    <property type="match status" value="1"/>
</dbReference>
<evidence type="ECO:0000259" key="9">
    <source>
        <dbReference type="PROSITE" id="PS50928"/>
    </source>
</evidence>
<evidence type="ECO:0000313" key="10">
    <source>
        <dbReference type="EMBL" id="EKC61439.1"/>
    </source>
</evidence>
<dbReference type="InterPro" id="IPR051789">
    <property type="entry name" value="Bact_Polyamine_Transport"/>
</dbReference>
<gene>
    <name evidence="10" type="ORF">LEA_12359</name>
</gene>
<feature type="transmembrane region" description="Helical" evidence="8">
    <location>
        <begin position="111"/>
        <end position="135"/>
    </location>
</feature>
<feature type="transmembrane region" description="Helical" evidence="8">
    <location>
        <begin position="245"/>
        <end position="263"/>
    </location>
</feature>
<evidence type="ECO:0000256" key="3">
    <source>
        <dbReference type="ARBA" id="ARBA00022448"/>
    </source>
</evidence>
<dbReference type="EMBL" id="AJWY01008358">
    <property type="protein sequence ID" value="EKC61439.1"/>
    <property type="molecule type" value="Genomic_DNA"/>
</dbReference>
<dbReference type="GO" id="GO:0005886">
    <property type="term" value="C:plasma membrane"/>
    <property type="evidence" value="ECO:0007669"/>
    <property type="project" value="UniProtKB-SubCell"/>
</dbReference>
<dbReference type="PANTHER" id="PTHR43848:SF2">
    <property type="entry name" value="PUTRESCINE TRANSPORT SYSTEM PERMEASE PROTEIN POTI"/>
    <property type="match status" value="1"/>
</dbReference>
<feature type="transmembrane region" description="Helical" evidence="8">
    <location>
        <begin position="141"/>
        <end position="161"/>
    </location>
</feature>
<dbReference type="CDD" id="cd06261">
    <property type="entry name" value="TM_PBP2"/>
    <property type="match status" value="1"/>
</dbReference>
<feature type="transmembrane region" description="Helical" evidence="8">
    <location>
        <begin position="20"/>
        <end position="39"/>
    </location>
</feature>
<keyword evidence="7 8" id="KW-0472">Membrane</keyword>
<keyword evidence="5 8" id="KW-0812">Transmembrane</keyword>
<keyword evidence="4" id="KW-1003">Cell membrane</keyword>
<proteinExistence type="inferred from homology"/>
<evidence type="ECO:0000256" key="2">
    <source>
        <dbReference type="ARBA" id="ARBA00007069"/>
    </source>
</evidence>
<keyword evidence="6 8" id="KW-1133">Transmembrane helix</keyword>
<evidence type="ECO:0000256" key="6">
    <source>
        <dbReference type="ARBA" id="ARBA00022989"/>
    </source>
</evidence>
<dbReference type="PANTHER" id="PTHR43848">
    <property type="entry name" value="PUTRESCINE TRANSPORT SYSTEM PERMEASE PROTEIN POTI"/>
    <property type="match status" value="1"/>
</dbReference>
<reference evidence="10" key="1">
    <citation type="journal article" date="2013" name="Environ. Microbiol.">
        <title>Microbiota from the distal guts of lean and obese adolescents exhibit partial functional redundancy besides clear differences in community structure.</title>
        <authorList>
            <person name="Ferrer M."/>
            <person name="Ruiz A."/>
            <person name="Lanza F."/>
            <person name="Haange S.B."/>
            <person name="Oberbach A."/>
            <person name="Till H."/>
            <person name="Bargiela R."/>
            <person name="Campoy C."/>
            <person name="Segura M.T."/>
            <person name="Richter M."/>
            <person name="von Bergen M."/>
            <person name="Seifert J."/>
            <person name="Suarez A."/>
        </authorList>
    </citation>
    <scope>NUCLEOTIDE SEQUENCE</scope>
</reference>
<dbReference type="AlphaFoldDB" id="K1T177"/>
<dbReference type="Gene3D" id="1.10.3720.10">
    <property type="entry name" value="MetI-like"/>
    <property type="match status" value="1"/>
</dbReference>
<comment type="similarity">
    <text evidence="2">Belongs to the binding-protein-dependent transport system permease family. CysTW subfamily.</text>
</comment>
<feature type="transmembrane region" description="Helical" evidence="8">
    <location>
        <begin position="76"/>
        <end position="99"/>
    </location>
</feature>
<name>K1T177_9ZZZZ</name>
<protein>
    <submittedName>
        <fullName evidence="10">Binding-protein-dependent transport system inner membrane component</fullName>
    </submittedName>
</protein>
<evidence type="ECO:0000256" key="1">
    <source>
        <dbReference type="ARBA" id="ARBA00004651"/>
    </source>
</evidence>
<dbReference type="InterPro" id="IPR035906">
    <property type="entry name" value="MetI-like_sf"/>
</dbReference>